<keyword evidence="2" id="KW-1185">Reference proteome</keyword>
<proteinExistence type="predicted"/>
<dbReference type="EMBL" id="REFR01000010">
    <property type="protein sequence ID" value="RMB08854.1"/>
    <property type="molecule type" value="Genomic_DNA"/>
</dbReference>
<dbReference type="AlphaFoldDB" id="A0A3M0CGV3"/>
<gene>
    <name evidence="1" type="ORF">BXY39_1500</name>
</gene>
<name>A0A3M0CGV3_9PROT</name>
<dbReference type="InParanoid" id="A0A3M0CGV3"/>
<sequence length="185" mass="20694">MHIDYTAEQTAMKPRLEAANINPTSFLATDYLNHFNEIVMLLEMVPDMPEMIEETYEWAPKPYSQHFLDSGFQAKELAVEAYEKAPAPIRSTFESVCGKLDGLVTGTIESLKKVNAAERGLSEPARLFIGKRIEEIQGLLMKLNQVIHGHLDEQLADMVPDTPDSVATDDESAHTQAEIDALFDE</sequence>
<reference evidence="1 2" key="1">
    <citation type="submission" date="2018-10" db="EMBL/GenBank/DDBJ databases">
        <title>Genomic Encyclopedia of Archaeal and Bacterial Type Strains, Phase II (KMG-II): from individual species to whole genera.</title>
        <authorList>
            <person name="Goeker M."/>
        </authorList>
    </citation>
    <scope>NUCLEOTIDE SEQUENCE [LARGE SCALE GENOMIC DNA]</scope>
    <source>
        <strain evidence="1 2">DSM 25217</strain>
    </source>
</reference>
<dbReference type="Proteomes" id="UP000271227">
    <property type="component" value="Unassembled WGS sequence"/>
</dbReference>
<evidence type="ECO:0000313" key="2">
    <source>
        <dbReference type="Proteomes" id="UP000271227"/>
    </source>
</evidence>
<accession>A0A3M0CGV3</accession>
<comment type="caution">
    <text evidence="1">The sequence shown here is derived from an EMBL/GenBank/DDBJ whole genome shotgun (WGS) entry which is preliminary data.</text>
</comment>
<protein>
    <submittedName>
        <fullName evidence="1">Uncharacterized protein</fullName>
    </submittedName>
</protein>
<evidence type="ECO:0000313" key="1">
    <source>
        <dbReference type="EMBL" id="RMB08854.1"/>
    </source>
</evidence>
<organism evidence="1 2">
    <name type="scientific">Eilatimonas milleporae</name>
    <dbReference type="NCBI Taxonomy" id="911205"/>
    <lineage>
        <taxon>Bacteria</taxon>
        <taxon>Pseudomonadati</taxon>
        <taxon>Pseudomonadota</taxon>
        <taxon>Alphaproteobacteria</taxon>
        <taxon>Kordiimonadales</taxon>
        <taxon>Kordiimonadaceae</taxon>
        <taxon>Eilatimonas</taxon>
    </lineage>
</organism>